<evidence type="ECO:0000313" key="3">
    <source>
        <dbReference type="Proteomes" id="UP000565441"/>
    </source>
</evidence>
<keyword evidence="3" id="KW-1185">Reference proteome</keyword>
<dbReference type="AlphaFoldDB" id="A0A8H5MBU9"/>
<organism evidence="2 3">
    <name type="scientific">Tricholomella constricta</name>
    <dbReference type="NCBI Taxonomy" id="117010"/>
    <lineage>
        <taxon>Eukaryota</taxon>
        <taxon>Fungi</taxon>
        <taxon>Dikarya</taxon>
        <taxon>Basidiomycota</taxon>
        <taxon>Agaricomycotina</taxon>
        <taxon>Agaricomycetes</taxon>
        <taxon>Agaricomycetidae</taxon>
        <taxon>Agaricales</taxon>
        <taxon>Tricholomatineae</taxon>
        <taxon>Lyophyllaceae</taxon>
        <taxon>Tricholomella</taxon>
    </lineage>
</organism>
<dbReference type="InterPro" id="IPR003837">
    <property type="entry name" value="GatC"/>
</dbReference>
<feature type="region of interest" description="Disordered" evidence="1">
    <location>
        <begin position="106"/>
        <end position="136"/>
    </location>
</feature>
<evidence type="ECO:0008006" key="4">
    <source>
        <dbReference type="Google" id="ProtNLM"/>
    </source>
</evidence>
<evidence type="ECO:0000256" key="1">
    <source>
        <dbReference type="SAM" id="MobiDB-lite"/>
    </source>
</evidence>
<gene>
    <name evidence="2" type="ORF">D9615_000126</name>
</gene>
<accession>A0A8H5MBU9</accession>
<sequence>MWAAQRCLRRPRHVAFVNAARPRRRLLHVKHETDECGIPLKPTWSVHELLSSYPKPILPSTTLTRLHELSALIPPAEGTLKHVELKEEMEELIRLVEAVKLVDTEGVHPTSHRAKDGDTPDQNLSSLEGEPSGGDLLRHASRTLDGFYIVDSDRKRF</sequence>
<proteinExistence type="predicted"/>
<comment type="caution">
    <text evidence="2">The sequence shown here is derived from an EMBL/GenBank/DDBJ whole genome shotgun (WGS) entry which is preliminary data.</text>
</comment>
<name>A0A8H5MBU9_9AGAR</name>
<evidence type="ECO:0000313" key="2">
    <source>
        <dbReference type="EMBL" id="KAF5387936.1"/>
    </source>
</evidence>
<protein>
    <recommendedName>
        <fullName evidence="4">Glutamyl-tRNA(Gln) amidotransferase subunit F, mitochondrial</fullName>
    </recommendedName>
</protein>
<dbReference type="GO" id="GO:0006450">
    <property type="term" value="P:regulation of translational fidelity"/>
    <property type="evidence" value="ECO:0007669"/>
    <property type="project" value="InterPro"/>
</dbReference>
<dbReference type="Pfam" id="PF02686">
    <property type="entry name" value="GatC"/>
    <property type="match status" value="1"/>
</dbReference>
<dbReference type="EMBL" id="JAACJP010000001">
    <property type="protein sequence ID" value="KAF5387936.1"/>
    <property type="molecule type" value="Genomic_DNA"/>
</dbReference>
<dbReference type="Proteomes" id="UP000565441">
    <property type="component" value="Unassembled WGS sequence"/>
</dbReference>
<dbReference type="OrthoDB" id="5522061at2759"/>
<reference evidence="2 3" key="1">
    <citation type="journal article" date="2020" name="ISME J.">
        <title>Uncovering the hidden diversity of litter-decomposition mechanisms in mushroom-forming fungi.</title>
        <authorList>
            <person name="Floudas D."/>
            <person name="Bentzer J."/>
            <person name="Ahren D."/>
            <person name="Johansson T."/>
            <person name="Persson P."/>
            <person name="Tunlid A."/>
        </authorList>
    </citation>
    <scope>NUCLEOTIDE SEQUENCE [LARGE SCALE GENOMIC DNA]</scope>
    <source>
        <strain evidence="2 3">CBS 661.87</strain>
    </source>
</reference>